<evidence type="ECO:0000313" key="8">
    <source>
        <dbReference type="Proteomes" id="UP000029614"/>
    </source>
</evidence>
<sequence length="352" mass="40092">MPSFYNFLLTEKIQKGSFALSRLPFSDSCTCYYQASPPSEFYNLNSLNGKKGFIFAPFIASKKYPILLFEDAVSKKITLPPSGEKILLKDFENKDIDISYTKAFNTFYNALQNNLFDKLVLARYVDIKTSHINLESIFLEACKQYPQQHIILVSTPQSGIWLMATPEILLDKINGNIWHTMALAGTMHKDKCNIKWSNKNKEEHNYVVKYILNCLQQYSNSINVSEPFTTFASNLAHLRTDFQFTLTNENNIGNLLSTLHPTPAVCGIPKEAAKDFILSNEGIDRSYYSGFIGPLNINNETHLYVSLRCMQIMDNCCRLYAGGGLLSESKKESEWQETEAKLQTMLQLLQQT</sequence>
<dbReference type="Pfam" id="PF00425">
    <property type="entry name" value="Chorismate_bind"/>
    <property type="match status" value="1"/>
</dbReference>
<dbReference type="InterPro" id="IPR005801">
    <property type="entry name" value="ADC_synthase"/>
</dbReference>
<gene>
    <name evidence="7" type="ORF">HMPREF9302_00985</name>
</gene>
<name>A0A096B214_9BACT</name>
<dbReference type="NCBIfam" id="TIGR00543">
    <property type="entry name" value="isochor_syn"/>
    <property type="match status" value="1"/>
</dbReference>
<dbReference type="PANTHER" id="PTHR42839:SF2">
    <property type="entry name" value="ISOCHORISMATE SYNTHASE ENTC"/>
    <property type="match status" value="1"/>
</dbReference>
<evidence type="ECO:0000259" key="6">
    <source>
        <dbReference type="Pfam" id="PF00425"/>
    </source>
</evidence>
<evidence type="ECO:0000256" key="3">
    <source>
        <dbReference type="ARBA" id="ARBA00012824"/>
    </source>
</evidence>
<dbReference type="RefSeq" id="WP_008448769.1">
    <property type="nucleotide sequence ID" value="NZ_JRNU01000002.1"/>
</dbReference>
<dbReference type="OrthoDB" id="9806579at2"/>
<comment type="similarity">
    <text evidence="2">Belongs to the isochorismate synthase family.</text>
</comment>
<comment type="catalytic activity">
    <reaction evidence="1">
        <text>chorismate = isochorismate</text>
        <dbReference type="Rhea" id="RHEA:18985"/>
        <dbReference type="ChEBI" id="CHEBI:29748"/>
        <dbReference type="ChEBI" id="CHEBI:29780"/>
        <dbReference type="EC" id="5.4.4.2"/>
    </reaction>
</comment>
<evidence type="ECO:0000256" key="1">
    <source>
        <dbReference type="ARBA" id="ARBA00000799"/>
    </source>
</evidence>
<comment type="caution">
    <text evidence="7">The sequence shown here is derived from an EMBL/GenBank/DDBJ whole genome shotgun (WGS) entry which is preliminary data.</text>
</comment>
<dbReference type="SUPFAM" id="SSF56322">
    <property type="entry name" value="ADC synthase"/>
    <property type="match status" value="1"/>
</dbReference>
<organism evidence="7 8">
    <name type="scientific">Prevotella amnii DNF00058</name>
    <dbReference type="NCBI Taxonomy" id="1401066"/>
    <lineage>
        <taxon>Bacteria</taxon>
        <taxon>Pseudomonadati</taxon>
        <taxon>Bacteroidota</taxon>
        <taxon>Bacteroidia</taxon>
        <taxon>Bacteroidales</taxon>
        <taxon>Prevotellaceae</taxon>
        <taxon>Prevotella</taxon>
    </lineage>
</organism>
<dbReference type="Gene3D" id="3.60.120.10">
    <property type="entry name" value="Anthranilate synthase"/>
    <property type="match status" value="1"/>
</dbReference>
<dbReference type="EC" id="5.4.4.2" evidence="3"/>
<evidence type="ECO:0000256" key="5">
    <source>
        <dbReference type="ARBA" id="ARBA00041564"/>
    </source>
</evidence>
<evidence type="ECO:0000256" key="2">
    <source>
        <dbReference type="ARBA" id="ARBA00005297"/>
    </source>
</evidence>
<proteinExistence type="inferred from homology"/>
<keyword evidence="8" id="KW-1185">Reference proteome</keyword>
<dbReference type="GO" id="GO:0008909">
    <property type="term" value="F:isochorismate synthase activity"/>
    <property type="evidence" value="ECO:0007669"/>
    <property type="project" value="UniProtKB-EC"/>
</dbReference>
<protein>
    <recommendedName>
        <fullName evidence="3">isochorismate synthase</fullName>
        <ecNumber evidence="3">5.4.4.2</ecNumber>
    </recommendedName>
    <alternativeName>
        <fullName evidence="5">Isochorismate mutase</fullName>
    </alternativeName>
</protein>
<dbReference type="Proteomes" id="UP000029614">
    <property type="component" value="Unassembled WGS sequence"/>
</dbReference>
<keyword evidence="4" id="KW-0413">Isomerase</keyword>
<dbReference type="EMBL" id="JRNU01000002">
    <property type="protein sequence ID" value="KGF53130.1"/>
    <property type="molecule type" value="Genomic_DNA"/>
</dbReference>
<feature type="domain" description="Chorismate-utilising enzyme C-terminal" evidence="6">
    <location>
        <begin position="99"/>
        <end position="341"/>
    </location>
</feature>
<dbReference type="PANTHER" id="PTHR42839">
    <property type="entry name" value="ISOCHORISMATE SYNTHASE ENTC"/>
    <property type="match status" value="1"/>
</dbReference>
<reference evidence="7 8" key="1">
    <citation type="submission" date="2014-07" db="EMBL/GenBank/DDBJ databases">
        <authorList>
            <person name="McCorrison J."/>
            <person name="Sanka R."/>
            <person name="Torralba M."/>
            <person name="Gillis M."/>
            <person name="Haft D.H."/>
            <person name="Methe B."/>
            <person name="Sutton G."/>
            <person name="Nelson K.E."/>
        </authorList>
    </citation>
    <scope>NUCLEOTIDE SEQUENCE [LARGE SCALE GENOMIC DNA]</scope>
    <source>
        <strain evidence="7 8">DNF00058</strain>
    </source>
</reference>
<accession>A0A096B214</accession>
<evidence type="ECO:0000313" key="7">
    <source>
        <dbReference type="EMBL" id="KGF53130.1"/>
    </source>
</evidence>
<dbReference type="InterPro" id="IPR015890">
    <property type="entry name" value="Chorismate_C"/>
</dbReference>
<dbReference type="InterPro" id="IPR004561">
    <property type="entry name" value="IsoChor_synthase"/>
</dbReference>
<evidence type="ECO:0000256" key="4">
    <source>
        <dbReference type="ARBA" id="ARBA00023235"/>
    </source>
</evidence>
<dbReference type="AlphaFoldDB" id="A0A096B214"/>